<dbReference type="RefSeq" id="WP_180282464.1">
    <property type="nucleotide sequence ID" value="NZ_JABFDB010000008.1"/>
</dbReference>
<keyword evidence="8" id="KW-0051">Antiviral defense</keyword>
<comment type="caution">
    <text evidence="10">The sequence shown here is derived from an EMBL/GenBank/DDBJ whole genome shotgun (WGS) entry which is preliminary data.</text>
</comment>
<evidence type="ECO:0000256" key="2">
    <source>
        <dbReference type="ARBA" id="ARBA00009046"/>
    </source>
</evidence>
<sequence>MTPEDFPAFFRAVHGQDPFPWQAALARRVAGTGWPALLDLPTGSGKTAVIDIAVFTLALEIDRPAAERRAPLRLFFAIDRRIVVDDVARRADHLRDRLDAALTDDAADAVATTVARRLAGGTGKPLHTATLRGGTLHHDADWARSPAQPLVCVTTVDQLGSRLLFRGYGVSEGMRPVHAGLTGNDALIVLDEAHLSRPFEQTLATVRRLRGNAGTPFHVVRMSATPGGPADAFTLGAEDRTHPVLSRRLSASKPARLVVAPARGAGLEEELAAQALRLLGETPPCAGGGPAVGVVVNRVGTARAVFERLRAARPEVDAALLTGRVRPLDRDRLLAELLPRIRAGRAEDAPAGGPLLLVATQCIEAGADLDLDALVTEAASLDALRQRFGRLDRLGRRGLAPAAVVAPKDAFAKNATDPLYGTALREGWAWLMANATVTGKGRAAVGQVDFGVEALAALMERTPPGDAAALAARAPVLSPAVLDLLARTAPAPHPDPDIAPFLHGLGRDAADVFVVWRADLPALDDHDPKSPDADILELDIARRLTALPPSALEAMALPRHVAVAWLTGTRADAPDAEGATAEPLPAEAAPRWFVRWRGADECRIENRPFTLRPGDTIVLPAGRGGCDRYGWAPDSGEPVTDLAEEAARARGRRLHRFHPNLPTTPPWEEAAALIALHITADRVDAAGLIGALSLDGDWTVIPYAEGGVLLVERRRKPDDVAPDGDGLLHTTPVLLAPHLDRVAEVAGRLARAAGLPEDLVADITLAARLHDIGKAEPRFQAMLRGGDAVAAATRPPLAKSLLPDRDRARWHAAREAAGLPEGARHEAWSVALLRDHPRLRDAADPELLLWLVGTHHGQGRPWFPAVPDRASGRLSVTLGGDRFEGPVAHELERLDGGWPELMERLLRRYGAWGLAHLETVLRLADQRASADEMREAAP</sequence>
<evidence type="ECO:0000256" key="7">
    <source>
        <dbReference type="ARBA" id="ARBA00022840"/>
    </source>
</evidence>
<keyword evidence="5" id="KW-0378">Hydrolase</keyword>
<feature type="domain" description="HD Cas3-type" evidence="9">
    <location>
        <begin position="728"/>
        <end position="928"/>
    </location>
</feature>
<dbReference type="Gene3D" id="1.10.3210.30">
    <property type="match status" value="1"/>
</dbReference>
<dbReference type="InterPro" id="IPR027417">
    <property type="entry name" value="P-loop_NTPase"/>
</dbReference>
<dbReference type="Pfam" id="PF22590">
    <property type="entry name" value="Cas3-like_C_2"/>
    <property type="match status" value="1"/>
</dbReference>
<reference evidence="10 11" key="1">
    <citation type="submission" date="2020-05" db="EMBL/GenBank/DDBJ databases">
        <title>Azospirillum oleiclasticum sp. nov, a nitrogen-fixing and heavy crude oil-emulsifying bacterium isolated from the crude oil of Yumen Oilfield.</title>
        <authorList>
            <person name="Wu D."/>
            <person name="Cai M."/>
            <person name="Zhang X."/>
        </authorList>
    </citation>
    <scope>NUCLEOTIDE SEQUENCE [LARGE SCALE GENOMIC DNA]</scope>
    <source>
        <strain evidence="10 11">ROY-1-1-2</strain>
    </source>
</reference>
<evidence type="ECO:0000256" key="1">
    <source>
        <dbReference type="ARBA" id="ARBA00006847"/>
    </source>
</evidence>
<evidence type="ECO:0000256" key="8">
    <source>
        <dbReference type="ARBA" id="ARBA00023118"/>
    </source>
</evidence>
<proteinExistence type="inferred from homology"/>
<evidence type="ECO:0000256" key="3">
    <source>
        <dbReference type="ARBA" id="ARBA00022723"/>
    </source>
</evidence>
<dbReference type="EMBL" id="JABFDB010000008">
    <property type="protein sequence ID" value="NYZ20705.1"/>
    <property type="molecule type" value="Genomic_DNA"/>
</dbReference>
<comment type="similarity">
    <text evidence="2">In the central section; belongs to the CRISPR-associated helicase Cas3 family.</text>
</comment>
<evidence type="ECO:0000313" key="10">
    <source>
        <dbReference type="EMBL" id="NYZ20705.1"/>
    </source>
</evidence>
<organism evidence="10 11">
    <name type="scientific">Azospirillum oleiclasticum</name>
    <dbReference type="NCBI Taxonomy" id="2735135"/>
    <lineage>
        <taxon>Bacteria</taxon>
        <taxon>Pseudomonadati</taxon>
        <taxon>Pseudomonadota</taxon>
        <taxon>Alphaproteobacteria</taxon>
        <taxon>Rhodospirillales</taxon>
        <taxon>Azospirillaceae</taxon>
        <taxon>Azospirillum</taxon>
    </lineage>
</organism>
<dbReference type="SUPFAM" id="SSF109604">
    <property type="entry name" value="HD-domain/PDEase-like"/>
    <property type="match status" value="1"/>
</dbReference>
<dbReference type="Proteomes" id="UP000584642">
    <property type="component" value="Unassembled WGS sequence"/>
</dbReference>
<accession>A0ABX2TDB1</accession>
<keyword evidence="3" id="KW-0479">Metal-binding</keyword>
<keyword evidence="6" id="KW-0347">Helicase</keyword>
<dbReference type="Gene3D" id="3.40.50.300">
    <property type="entry name" value="P-loop containing nucleotide triphosphate hydrolases"/>
    <property type="match status" value="2"/>
</dbReference>
<evidence type="ECO:0000313" key="11">
    <source>
        <dbReference type="Proteomes" id="UP000584642"/>
    </source>
</evidence>
<evidence type="ECO:0000256" key="6">
    <source>
        <dbReference type="ARBA" id="ARBA00022806"/>
    </source>
</evidence>
<keyword evidence="4" id="KW-0547">Nucleotide-binding</keyword>
<dbReference type="PROSITE" id="PS51643">
    <property type="entry name" value="HD_CAS3"/>
    <property type="match status" value="1"/>
</dbReference>
<evidence type="ECO:0000256" key="4">
    <source>
        <dbReference type="ARBA" id="ARBA00022741"/>
    </source>
</evidence>
<dbReference type="InterPro" id="IPR054712">
    <property type="entry name" value="Cas3-like_dom"/>
</dbReference>
<evidence type="ECO:0000256" key="5">
    <source>
        <dbReference type="ARBA" id="ARBA00022801"/>
    </source>
</evidence>
<dbReference type="NCBIfam" id="TIGR02621">
    <property type="entry name" value="cas3_GSU0051"/>
    <property type="match status" value="1"/>
</dbReference>
<evidence type="ECO:0000259" key="9">
    <source>
        <dbReference type="PROSITE" id="PS51643"/>
    </source>
</evidence>
<protein>
    <submittedName>
        <fullName evidence="10">Type I-U CRISPR-associated helicase/endonuclease Cas3</fullName>
    </submittedName>
</protein>
<dbReference type="NCBIfam" id="TIGR01596">
    <property type="entry name" value="cas3_HD"/>
    <property type="match status" value="1"/>
</dbReference>
<dbReference type="SUPFAM" id="SSF52540">
    <property type="entry name" value="P-loop containing nucleoside triphosphate hydrolases"/>
    <property type="match status" value="1"/>
</dbReference>
<dbReference type="InterPro" id="IPR013444">
    <property type="entry name" value="Helicase_Cas3_CRISPR-ass_Anaes"/>
</dbReference>
<gene>
    <name evidence="10" type="primary">cas3u</name>
    <name evidence="10" type="ORF">HND93_13375</name>
</gene>
<dbReference type="InterPro" id="IPR006483">
    <property type="entry name" value="CRISPR-assoc_Cas3_HD"/>
</dbReference>
<dbReference type="InterPro" id="IPR038257">
    <property type="entry name" value="CRISPR-assoc_Cas3_HD_sf"/>
</dbReference>
<comment type="similarity">
    <text evidence="1">In the N-terminal section; belongs to the CRISPR-associated nuclease Cas3-HD family.</text>
</comment>
<keyword evidence="7" id="KW-0067">ATP-binding</keyword>
<name>A0ABX2TDB1_9PROT</name>
<keyword evidence="11" id="KW-1185">Reference proteome</keyword>
<dbReference type="Pfam" id="PF18019">
    <property type="entry name" value="Cas3_HD"/>
    <property type="match status" value="1"/>
</dbReference>